<dbReference type="KEGG" id="ovi:T265_12301"/>
<evidence type="ECO:0000313" key="2">
    <source>
        <dbReference type="Proteomes" id="UP000054324"/>
    </source>
</evidence>
<name>A0A074YYR5_OPIVI</name>
<proteinExistence type="predicted"/>
<dbReference type="RefSeq" id="XP_009177916.1">
    <property type="nucleotide sequence ID" value="XM_009179652.1"/>
</dbReference>
<dbReference type="AlphaFoldDB" id="A0A074YYR5"/>
<sequence length="72" mass="7520">MQVKSEDTDNGSKAMAAGIWGDLILGIGSNGHERMRSPNESPQVAIKHVVAGTGSECRANVLIAAEFEAQAP</sequence>
<organism evidence="1 2">
    <name type="scientific">Opisthorchis viverrini</name>
    <name type="common">Southeast Asian liver fluke</name>
    <dbReference type="NCBI Taxonomy" id="6198"/>
    <lineage>
        <taxon>Eukaryota</taxon>
        <taxon>Metazoa</taxon>
        <taxon>Spiralia</taxon>
        <taxon>Lophotrochozoa</taxon>
        <taxon>Platyhelminthes</taxon>
        <taxon>Trematoda</taxon>
        <taxon>Digenea</taxon>
        <taxon>Opisthorchiida</taxon>
        <taxon>Opisthorchiata</taxon>
        <taxon>Opisthorchiidae</taxon>
        <taxon>Opisthorchis</taxon>
    </lineage>
</organism>
<dbReference type="GeneID" id="20326469"/>
<reference evidence="1 2" key="1">
    <citation type="submission" date="2013-11" db="EMBL/GenBank/DDBJ databases">
        <title>Opisthorchis viverrini - life in the bile duct.</title>
        <authorList>
            <person name="Young N.D."/>
            <person name="Nagarajan N."/>
            <person name="Lin S.J."/>
            <person name="Korhonen P.K."/>
            <person name="Jex A.R."/>
            <person name="Hall R.S."/>
            <person name="Safavi-Hemami H."/>
            <person name="Kaewkong W."/>
            <person name="Bertrand D."/>
            <person name="Gao S."/>
            <person name="Seet Q."/>
            <person name="Wongkham S."/>
            <person name="Teh B.T."/>
            <person name="Wongkham C."/>
            <person name="Intapan P.M."/>
            <person name="Maleewong W."/>
            <person name="Yang X."/>
            <person name="Hu M."/>
            <person name="Wang Z."/>
            <person name="Hofmann A."/>
            <person name="Sternberg P.W."/>
            <person name="Tan P."/>
            <person name="Wang J."/>
            <person name="Gasser R.B."/>
        </authorList>
    </citation>
    <scope>NUCLEOTIDE SEQUENCE [LARGE SCALE GENOMIC DNA]</scope>
</reference>
<evidence type="ECO:0000313" key="1">
    <source>
        <dbReference type="EMBL" id="KER18337.1"/>
    </source>
</evidence>
<gene>
    <name evidence="1" type="ORF">T265_12301</name>
</gene>
<protein>
    <submittedName>
        <fullName evidence="1">Uncharacterized protein</fullName>
    </submittedName>
</protein>
<dbReference type="Proteomes" id="UP000054324">
    <property type="component" value="Unassembled WGS sequence"/>
</dbReference>
<dbReference type="EMBL" id="KL603033">
    <property type="protein sequence ID" value="KER18337.1"/>
    <property type="molecule type" value="Genomic_DNA"/>
</dbReference>
<dbReference type="CTD" id="20326469"/>
<accession>A0A074YYR5</accession>
<keyword evidence="2" id="KW-1185">Reference proteome</keyword>